<keyword evidence="1" id="KW-0812">Transmembrane</keyword>
<sequence length="159" mass="18909">MTLGISIYFGVFFISDNFDNNGLGKKKDILDFCIDSSHMSDESKLFMFTVIVLSHTFFFCYWVQCFFKEFKFTIRQRYPSLYTMVFLCCKNSRLIQELDKDQARDKLKPFLRKYDELLDCKDLLSNFTQLYSFEREKNGLLIGVNPYGRQRTKGKTLHN</sequence>
<keyword evidence="1" id="KW-0472">Membrane</keyword>
<dbReference type="AlphaFoldDB" id="A0A8J8NHS7"/>
<evidence type="ECO:0000313" key="2">
    <source>
        <dbReference type="EMBL" id="TNV74983.1"/>
    </source>
</evidence>
<reference evidence="2" key="1">
    <citation type="submission" date="2019-06" db="EMBL/GenBank/DDBJ databases">
        <authorList>
            <person name="Zheng W."/>
        </authorList>
    </citation>
    <scope>NUCLEOTIDE SEQUENCE</scope>
    <source>
        <strain evidence="2">QDHG01</strain>
    </source>
</reference>
<dbReference type="Proteomes" id="UP000785679">
    <property type="component" value="Unassembled WGS sequence"/>
</dbReference>
<comment type="caution">
    <text evidence="2">The sequence shown here is derived from an EMBL/GenBank/DDBJ whole genome shotgun (WGS) entry which is preliminary data.</text>
</comment>
<feature type="transmembrane region" description="Helical" evidence="1">
    <location>
        <begin position="45"/>
        <end position="67"/>
    </location>
</feature>
<accession>A0A8J8NHS7</accession>
<evidence type="ECO:0000256" key="1">
    <source>
        <dbReference type="SAM" id="Phobius"/>
    </source>
</evidence>
<proteinExistence type="predicted"/>
<keyword evidence="3" id="KW-1185">Reference proteome</keyword>
<gene>
    <name evidence="2" type="ORF">FGO68_gene13542</name>
</gene>
<evidence type="ECO:0000313" key="3">
    <source>
        <dbReference type="Proteomes" id="UP000785679"/>
    </source>
</evidence>
<organism evidence="2 3">
    <name type="scientific">Halteria grandinella</name>
    <dbReference type="NCBI Taxonomy" id="5974"/>
    <lineage>
        <taxon>Eukaryota</taxon>
        <taxon>Sar</taxon>
        <taxon>Alveolata</taxon>
        <taxon>Ciliophora</taxon>
        <taxon>Intramacronucleata</taxon>
        <taxon>Spirotrichea</taxon>
        <taxon>Stichotrichia</taxon>
        <taxon>Sporadotrichida</taxon>
        <taxon>Halteriidae</taxon>
        <taxon>Halteria</taxon>
    </lineage>
</organism>
<name>A0A8J8NHS7_HALGN</name>
<protein>
    <submittedName>
        <fullName evidence="2">Uncharacterized protein</fullName>
    </submittedName>
</protein>
<dbReference type="EMBL" id="RRYP01016535">
    <property type="protein sequence ID" value="TNV74983.1"/>
    <property type="molecule type" value="Genomic_DNA"/>
</dbReference>
<keyword evidence="1" id="KW-1133">Transmembrane helix</keyword>